<evidence type="ECO:0000313" key="2">
    <source>
        <dbReference type="EMBL" id="KAK2147148.1"/>
    </source>
</evidence>
<protein>
    <submittedName>
        <fullName evidence="2">Uncharacterized protein</fullName>
    </submittedName>
</protein>
<sequence length="113" mass="13266">MGRLLCWNNVIIISCVILFASQHVYAMMVPREREERRYDKPDDYSMLAKDGLLDPDAFTFDDDAGMKPNALAPSNSRIQKRYFCRHFFVYNPVTGRCQPTLRVNIQNRNRAQY</sequence>
<dbReference type="EMBL" id="JAODUP010000568">
    <property type="protein sequence ID" value="KAK2147148.1"/>
    <property type="molecule type" value="Genomic_DNA"/>
</dbReference>
<keyword evidence="3" id="KW-1185">Reference proteome</keyword>
<name>A0AAD9J6R0_9ANNE</name>
<evidence type="ECO:0000313" key="3">
    <source>
        <dbReference type="Proteomes" id="UP001208570"/>
    </source>
</evidence>
<proteinExistence type="predicted"/>
<evidence type="ECO:0000256" key="1">
    <source>
        <dbReference type="SAM" id="SignalP"/>
    </source>
</evidence>
<gene>
    <name evidence="2" type="ORF">LSH36_568g03046</name>
</gene>
<feature type="signal peptide" evidence="1">
    <location>
        <begin position="1"/>
        <end position="26"/>
    </location>
</feature>
<organism evidence="2 3">
    <name type="scientific">Paralvinella palmiformis</name>
    <dbReference type="NCBI Taxonomy" id="53620"/>
    <lineage>
        <taxon>Eukaryota</taxon>
        <taxon>Metazoa</taxon>
        <taxon>Spiralia</taxon>
        <taxon>Lophotrochozoa</taxon>
        <taxon>Annelida</taxon>
        <taxon>Polychaeta</taxon>
        <taxon>Sedentaria</taxon>
        <taxon>Canalipalpata</taxon>
        <taxon>Terebellida</taxon>
        <taxon>Terebelliformia</taxon>
        <taxon>Alvinellidae</taxon>
        <taxon>Paralvinella</taxon>
    </lineage>
</organism>
<accession>A0AAD9J6R0</accession>
<dbReference type="PROSITE" id="PS51257">
    <property type="entry name" value="PROKAR_LIPOPROTEIN"/>
    <property type="match status" value="1"/>
</dbReference>
<dbReference type="AlphaFoldDB" id="A0AAD9J6R0"/>
<keyword evidence="1" id="KW-0732">Signal</keyword>
<reference evidence="2" key="1">
    <citation type="journal article" date="2023" name="Mol. Biol. Evol.">
        <title>Third-Generation Sequencing Reveals the Adaptive Role of the Epigenome in Three Deep-Sea Polychaetes.</title>
        <authorList>
            <person name="Perez M."/>
            <person name="Aroh O."/>
            <person name="Sun Y."/>
            <person name="Lan Y."/>
            <person name="Juniper S.K."/>
            <person name="Young C.R."/>
            <person name="Angers B."/>
            <person name="Qian P.Y."/>
        </authorList>
    </citation>
    <scope>NUCLEOTIDE SEQUENCE</scope>
    <source>
        <strain evidence="2">P08H-3</strain>
    </source>
</reference>
<feature type="chain" id="PRO_5042148448" evidence="1">
    <location>
        <begin position="27"/>
        <end position="113"/>
    </location>
</feature>
<comment type="caution">
    <text evidence="2">The sequence shown here is derived from an EMBL/GenBank/DDBJ whole genome shotgun (WGS) entry which is preliminary data.</text>
</comment>
<dbReference type="Proteomes" id="UP001208570">
    <property type="component" value="Unassembled WGS sequence"/>
</dbReference>